<dbReference type="GO" id="GO:0000917">
    <property type="term" value="P:division septum assembly"/>
    <property type="evidence" value="ECO:0007669"/>
    <property type="project" value="UniProtKB-KW"/>
</dbReference>
<dbReference type="EMBL" id="RSFW01000010">
    <property type="protein sequence ID" value="RSD27739.1"/>
    <property type="molecule type" value="Genomic_DNA"/>
</dbReference>
<keyword evidence="1 8" id="KW-0132">Cell division</keyword>
<keyword evidence="7 8" id="KW-0131">Cell cycle</keyword>
<comment type="similarity">
    <text evidence="8">Belongs to the EzrA family.</text>
</comment>
<dbReference type="Proteomes" id="UP000279911">
    <property type="component" value="Unassembled WGS sequence"/>
</dbReference>
<protein>
    <recommendedName>
        <fullName evidence="8">Septation ring formation regulator EzrA</fullName>
    </recommendedName>
</protein>
<keyword evidence="5 8" id="KW-0472">Membrane</keyword>
<gene>
    <name evidence="8 10" type="primary">ezrA</name>
    <name evidence="10" type="ORF">EJA10_08140</name>
</gene>
<proteinExistence type="inferred from homology"/>
<evidence type="ECO:0000256" key="5">
    <source>
        <dbReference type="ARBA" id="ARBA00023136"/>
    </source>
</evidence>
<accession>A0A3R9FJD7</accession>
<sequence length="564" mass="65457">MEYIIGGIAILIILFLIGYFMKRKYYSEVDRYESWKIDIMNRPVLDEMSKVKQLNMTGQTEELFERWRQEWDEIVTAKLPGIEDYLFDAEEFIDKYRFKKAKESLAVIDRKLTETEDKIKKILNELNELVGSEEKNREEIDGLKEQYRESKKNLLTHRHSFGSVEASLESMLEQIQAKFMEFDEKTENGNYLEARETVLSIQAMLEQVSSKMEIIPELLHDCQSVIPGQVSDLKDGVKEMATQGYVLDHLKAEAEIEAIARELSEHLSSLENGDVEKAEEGIHGLKARVEQLFDQLEQEVLAKQYITKTEHEAREILVRAITESKTLKEETMHIQESYHLSEKELSAQTDVEKQLKGLIKRFELIDHRITGNDTAQSLIKTELEEAKQQLDALVDEQKALMEKLSALRKDEITARDKVRDLSKKITDLIRKVSKSNMPGLSQEYRYLLDDANESIKQVNEKLEEKPLDIPSVHQYLEIAVLTVEKLEAKTEEILETVMLAENVIQYGNRYRSRYPSVDRGLREAEECFRNYDYRQALEQAATSIEEVEPGALKKIEVMLSEKQS</sequence>
<feature type="topological domain" description="Extracellular" evidence="8">
    <location>
        <begin position="1"/>
        <end position="2"/>
    </location>
</feature>
<comment type="function">
    <text evidence="8">Negative regulator of FtsZ ring formation; modulates the frequency and position of FtsZ ring formation. Inhibits FtsZ ring formation at polar sites. Interacts either with FtsZ or with one of its binding partners to promote depolymerization.</text>
</comment>
<evidence type="ECO:0000256" key="4">
    <source>
        <dbReference type="ARBA" id="ARBA00023054"/>
    </source>
</evidence>
<evidence type="ECO:0000256" key="8">
    <source>
        <dbReference type="HAMAP-Rule" id="MF_00728"/>
    </source>
</evidence>
<dbReference type="AlphaFoldDB" id="A0A3R9FJD7"/>
<evidence type="ECO:0000256" key="9">
    <source>
        <dbReference type="SAM" id="Phobius"/>
    </source>
</evidence>
<dbReference type="HAMAP" id="MF_00728">
    <property type="entry name" value="EzrA"/>
    <property type="match status" value="1"/>
</dbReference>
<feature type="coiled-coil region" evidence="8">
    <location>
        <begin position="376"/>
        <end position="410"/>
    </location>
</feature>
<evidence type="ECO:0000256" key="7">
    <source>
        <dbReference type="ARBA" id="ARBA00023306"/>
    </source>
</evidence>
<dbReference type="GO" id="GO:0000921">
    <property type="term" value="P:septin ring assembly"/>
    <property type="evidence" value="ECO:0007669"/>
    <property type="project" value="InterPro"/>
</dbReference>
<keyword evidence="8" id="KW-1003">Cell membrane</keyword>
<keyword evidence="6 8" id="KW-0717">Septation</keyword>
<comment type="caution">
    <text evidence="10">The sequence shown here is derived from an EMBL/GenBank/DDBJ whole genome shotgun (WGS) entry which is preliminary data.</text>
</comment>
<feature type="transmembrane region" description="Helical" evidence="9">
    <location>
        <begin position="6"/>
        <end position="21"/>
    </location>
</feature>
<dbReference type="OrthoDB" id="1654473at2"/>
<feature type="topological domain" description="Cytoplasmic" evidence="8">
    <location>
        <begin position="22"/>
        <end position="564"/>
    </location>
</feature>
<evidence type="ECO:0000256" key="2">
    <source>
        <dbReference type="ARBA" id="ARBA00022692"/>
    </source>
</evidence>
<evidence type="ECO:0000256" key="6">
    <source>
        <dbReference type="ARBA" id="ARBA00023210"/>
    </source>
</evidence>
<evidence type="ECO:0000256" key="1">
    <source>
        <dbReference type="ARBA" id="ARBA00022618"/>
    </source>
</evidence>
<dbReference type="NCBIfam" id="NF003413">
    <property type="entry name" value="PRK04778.1-7"/>
    <property type="match status" value="1"/>
</dbReference>
<reference evidence="11" key="1">
    <citation type="submission" date="2018-12" db="EMBL/GenBank/DDBJ databases">
        <title>Bacillus chawlae sp. nov., Bacillus glennii sp. nov., and Bacillus saganii sp. nov. Isolated from the Vehicle Assembly Building at Kennedy Space Center where the Viking Spacecraft were Assembled.</title>
        <authorList>
            <person name="Seuylemezian A."/>
            <person name="Vaishampayan P."/>
        </authorList>
    </citation>
    <scope>NUCLEOTIDE SEQUENCE [LARGE SCALE GENOMIC DNA]</scope>
    <source>
        <strain evidence="11">DSM 13966</strain>
    </source>
</reference>
<comment type="subcellular location">
    <subcellularLocation>
        <location evidence="8">Cell membrane</location>
        <topology evidence="8">Single-pass membrane protein</topology>
    </subcellularLocation>
    <text evidence="8">Colocalized with FtsZ to the nascent septal site.</text>
</comment>
<dbReference type="InterPro" id="IPR010379">
    <property type="entry name" value="EzrA"/>
</dbReference>
<organism evidence="10 11">
    <name type="scientific">Mesobacillus subterraneus</name>
    <dbReference type="NCBI Taxonomy" id="285983"/>
    <lineage>
        <taxon>Bacteria</taxon>
        <taxon>Bacillati</taxon>
        <taxon>Bacillota</taxon>
        <taxon>Bacilli</taxon>
        <taxon>Bacillales</taxon>
        <taxon>Bacillaceae</taxon>
        <taxon>Mesobacillus</taxon>
    </lineage>
</organism>
<dbReference type="GO" id="GO:0005940">
    <property type="term" value="C:septin ring"/>
    <property type="evidence" value="ECO:0007669"/>
    <property type="project" value="InterPro"/>
</dbReference>
<name>A0A3R9FJD7_9BACI</name>
<keyword evidence="2 8" id="KW-0812">Transmembrane</keyword>
<keyword evidence="4 8" id="KW-0175">Coiled coil</keyword>
<feature type="coiled-coil region" evidence="8">
    <location>
        <begin position="105"/>
        <end position="153"/>
    </location>
</feature>
<dbReference type="GO" id="GO:0005886">
    <property type="term" value="C:plasma membrane"/>
    <property type="evidence" value="ECO:0007669"/>
    <property type="project" value="UniProtKB-SubCell"/>
</dbReference>
<evidence type="ECO:0000313" key="11">
    <source>
        <dbReference type="Proteomes" id="UP000279911"/>
    </source>
</evidence>
<evidence type="ECO:0000313" key="10">
    <source>
        <dbReference type="EMBL" id="RSD27739.1"/>
    </source>
</evidence>
<keyword evidence="3 8" id="KW-1133">Transmembrane helix</keyword>
<evidence type="ECO:0000256" key="3">
    <source>
        <dbReference type="ARBA" id="ARBA00022989"/>
    </source>
</evidence>
<dbReference type="Pfam" id="PF06160">
    <property type="entry name" value="EzrA"/>
    <property type="match status" value="1"/>
</dbReference>
<dbReference type="RefSeq" id="WP_125479518.1">
    <property type="nucleotide sequence ID" value="NZ_RSFW01000010.1"/>
</dbReference>